<protein>
    <submittedName>
        <fullName evidence="1">Cell division protein ZapA</fullName>
    </submittedName>
</protein>
<keyword evidence="1" id="KW-0132">Cell division</keyword>
<dbReference type="SUPFAM" id="SSF102829">
    <property type="entry name" value="Cell division protein ZapA-like"/>
    <property type="match status" value="1"/>
</dbReference>
<name>A0ABW4CMP4_9LACO</name>
<evidence type="ECO:0000313" key="2">
    <source>
        <dbReference type="Proteomes" id="UP001597192"/>
    </source>
</evidence>
<dbReference type="Proteomes" id="UP001597192">
    <property type="component" value="Unassembled WGS sequence"/>
</dbReference>
<dbReference type="Pfam" id="PF05164">
    <property type="entry name" value="ZapA"/>
    <property type="match status" value="1"/>
</dbReference>
<dbReference type="InterPro" id="IPR053712">
    <property type="entry name" value="Bac_CellDiv_Activator"/>
</dbReference>
<organism evidence="1 2">
    <name type="scientific">Lacticaseibacillus yichunensis</name>
    <dbReference type="NCBI Taxonomy" id="2486015"/>
    <lineage>
        <taxon>Bacteria</taxon>
        <taxon>Bacillati</taxon>
        <taxon>Bacillota</taxon>
        <taxon>Bacilli</taxon>
        <taxon>Lactobacillales</taxon>
        <taxon>Lactobacillaceae</taxon>
        <taxon>Lacticaseibacillus</taxon>
    </lineage>
</organism>
<keyword evidence="2" id="KW-1185">Reference proteome</keyword>
<sequence length="85" mass="9145">MTFQGGSQVGEQKRRYKAVIGNHTYTIIGAATPEHFAATTQLLNAQLAQIKALSPAMSDEQAAILLAFNAVSDVIKQQEAQDQAE</sequence>
<keyword evidence="1" id="KW-0131">Cell cycle</keyword>
<proteinExistence type="predicted"/>
<dbReference type="InterPro" id="IPR036192">
    <property type="entry name" value="Cell_div_ZapA-like_sf"/>
</dbReference>
<dbReference type="InterPro" id="IPR007838">
    <property type="entry name" value="Cell_div_ZapA-like"/>
</dbReference>
<dbReference type="EMBL" id="JBHTOG010000003">
    <property type="protein sequence ID" value="MFD1431303.1"/>
    <property type="molecule type" value="Genomic_DNA"/>
</dbReference>
<dbReference type="Gene3D" id="6.10.250.790">
    <property type="match status" value="1"/>
</dbReference>
<dbReference type="RefSeq" id="WP_125696567.1">
    <property type="nucleotide sequence ID" value="NZ_JBHTOG010000003.1"/>
</dbReference>
<accession>A0ABW4CMP4</accession>
<dbReference type="GO" id="GO:0051301">
    <property type="term" value="P:cell division"/>
    <property type="evidence" value="ECO:0007669"/>
    <property type="project" value="UniProtKB-KW"/>
</dbReference>
<gene>
    <name evidence="1" type="primary">zapA</name>
    <name evidence="1" type="ORF">ACFQ47_01090</name>
</gene>
<evidence type="ECO:0000313" key="1">
    <source>
        <dbReference type="EMBL" id="MFD1431303.1"/>
    </source>
</evidence>
<reference evidence="2" key="1">
    <citation type="journal article" date="2019" name="Int. J. Syst. Evol. Microbiol.">
        <title>The Global Catalogue of Microorganisms (GCM) 10K type strain sequencing project: providing services to taxonomists for standard genome sequencing and annotation.</title>
        <authorList>
            <consortium name="The Broad Institute Genomics Platform"/>
            <consortium name="The Broad Institute Genome Sequencing Center for Infectious Disease"/>
            <person name="Wu L."/>
            <person name="Ma J."/>
        </authorList>
    </citation>
    <scope>NUCLEOTIDE SEQUENCE [LARGE SCALE GENOMIC DNA]</scope>
    <source>
        <strain evidence="2">CCM 8947</strain>
    </source>
</reference>
<comment type="caution">
    <text evidence="1">The sequence shown here is derived from an EMBL/GenBank/DDBJ whole genome shotgun (WGS) entry which is preliminary data.</text>
</comment>